<dbReference type="KEGG" id="sck:SCITRI_001643"/>
<accession>A0AAJ4EKG6</accession>
<keyword evidence="1" id="KW-1133">Transmembrane helix</keyword>
<gene>
    <name evidence="2" type="ORF">GL298_08915</name>
    <name evidence="3" type="ORF">M0C40_08725</name>
</gene>
<proteinExistence type="predicted"/>
<name>A0AAJ4EKG6_SPICI</name>
<evidence type="ECO:0000313" key="2">
    <source>
        <dbReference type="EMBL" id="QIA69565.1"/>
    </source>
</evidence>
<dbReference type="Proteomes" id="UP000464735">
    <property type="component" value="Chromosome"/>
</dbReference>
<reference evidence="2 4" key="1">
    <citation type="submission" date="2019-11" db="EMBL/GenBank/DDBJ databases">
        <title>Whole genome sequencing and comparative genomics analyses of five strains of Spiroplasma citri.</title>
        <authorList>
            <person name="Yokomi R."/>
            <person name="Chen J."/>
            <person name="Rattner R."/>
            <person name="Vidalakis G."/>
        </authorList>
    </citation>
    <scope>NUCLEOTIDE SEQUENCE [LARGE SCALE GENOMIC DNA]</scope>
    <source>
        <strain evidence="2 4">BR12</strain>
    </source>
</reference>
<dbReference type="AlphaFoldDB" id="A0AAJ4EKG6"/>
<dbReference type="EMBL" id="CP046368">
    <property type="protein sequence ID" value="QIA69565.1"/>
    <property type="molecule type" value="Genomic_DNA"/>
</dbReference>
<evidence type="ECO:0000313" key="4">
    <source>
        <dbReference type="Proteomes" id="UP000464735"/>
    </source>
</evidence>
<dbReference type="RefSeq" id="WP_071937877.1">
    <property type="nucleotide sequence ID" value="NZ_CP013197.1"/>
</dbReference>
<evidence type="ECO:0000313" key="3">
    <source>
        <dbReference type="EMBL" id="WFG96159.1"/>
    </source>
</evidence>
<keyword evidence="5" id="KW-1185">Reference proteome</keyword>
<keyword evidence="1" id="KW-0812">Transmembrane</keyword>
<reference evidence="3 5" key="2">
    <citation type="submission" date="2022-04" db="EMBL/GenBank/DDBJ databases">
        <title>Whole genome of Spiroplasma citri.</title>
        <authorList>
            <person name="Khanchezar A."/>
            <person name="Izadpanah K."/>
            <person name="Taghavi M."/>
            <person name="Ghorbani A."/>
            <person name="Beven L."/>
        </authorList>
    </citation>
    <scope>NUCLEOTIDE SEQUENCE [LARGE SCALE GENOMIC DNA]</scope>
    <source>
        <strain evidence="3 5">D4</strain>
    </source>
</reference>
<feature type="transmembrane region" description="Helical" evidence="1">
    <location>
        <begin position="9"/>
        <end position="29"/>
    </location>
</feature>
<evidence type="ECO:0000256" key="1">
    <source>
        <dbReference type="SAM" id="Phobius"/>
    </source>
</evidence>
<protein>
    <submittedName>
        <fullName evidence="2">Uncharacterized protein</fullName>
    </submittedName>
</protein>
<dbReference type="EMBL" id="CP096246">
    <property type="protein sequence ID" value="WFG96159.1"/>
    <property type="molecule type" value="Genomic_DNA"/>
</dbReference>
<dbReference type="GeneID" id="54239475"/>
<keyword evidence="1" id="KW-0472">Membrane</keyword>
<dbReference type="Proteomes" id="UP001214629">
    <property type="component" value="Chromosome"/>
</dbReference>
<organism evidence="2 4">
    <name type="scientific">Spiroplasma citri</name>
    <dbReference type="NCBI Taxonomy" id="2133"/>
    <lineage>
        <taxon>Bacteria</taxon>
        <taxon>Bacillati</taxon>
        <taxon>Mycoplasmatota</taxon>
        <taxon>Mollicutes</taxon>
        <taxon>Entomoplasmatales</taxon>
        <taxon>Spiroplasmataceae</taxon>
        <taxon>Spiroplasma</taxon>
    </lineage>
</organism>
<sequence length="70" mass="8383">MKKKKTKLFFLRSAYWIVHGLTLGLPILFTEINKLMLKLKEKINKECILLDENKEDNINEIIKKDHKKEN</sequence>
<evidence type="ECO:0000313" key="5">
    <source>
        <dbReference type="Proteomes" id="UP001214629"/>
    </source>
</evidence>